<evidence type="ECO:0000259" key="3">
    <source>
        <dbReference type="Pfam" id="PF08241"/>
    </source>
</evidence>
<dbReference type="Gene3D" id="3.40.50.150">
    <property type="entry name" value="Vaccinia Virus protein VP39"/>
    <property type="match status" value="1"/>
</dbReference>
<gene>
    <name evidence="4" type="ORF">PoMZ_10578</name>
</gene>
<feature type="compositionally biased region" description="Low complexity" evidence="2">
    <location>
        <begin position="115"/>
        <end position="130"/>
    </location>
</feature>
<evidence type="ECO:0000313" key="4">
    <source>
        <dbReference type="EMBL" id="QBZ54868.1"/>
    </source>
</evidence>
<comment type="similarity">
    <text evidence="1">Belongs to the methyltransferase superfamily. LaeA methyltransferase family.</text>
</comment>
<dbReference type="InterPro" id="IPR029063">
    <property type="entry name" value="SAM-dependent_MTases_sf"/>
</dbReference>
<protein>
    <recommendedName>
        <fullName evidence="3">Methyltransferase type 11 domain-containing protein</fullName>
    </recommendedName>
</protein>
<dbReference type="Pfam" id="PF08241">
    <property type="entry name" value="Methyltransf_11"/>
    <property type="match status" value="1"/>
</dbReference>
<proteinExistence type="inferred from homology"/>
<evidence type="ECO:0000313" key="5">
    <source>
        <dbReference type="Proteomes" id="UP000294847"/>
    </source>
</evidence>
<dbReference type="GO" id="GO:0008757">
    <property type="term" value="F:S-adenosylmethionine-dependent methyltransferase activity"/>
    <property type="evidence" value="ECO:0007669"/>
    <property type="project" value="InterPro"/>
</dbReference>
<evidence type="ECO:0000256" key="1">
    <source>
        <dbReference type="ARBA" id="ARBA00038158"/>
    </source>
</evidence>
<feature type="region of interest" description="Disordered" evidence="2">
    <location>
        <begin position="1"/>
        <end position="142"/>
    </location>
</feature>
<feature type="compositionally biased region" description="Polar residues" evidence="2">
    <location>
        <begin position="75"/>
        <end position="84"/>
    </location>
</feature>
<evidence type="ECO:0000256" key="2">
    <source>
        <dbReference type="SAM" id="MobiDB-lite"/>
    </source>
</evidence>
<reference evidence="4 5" key="1">
    <citation type="journal article" date="2019" name="Mol. Biol. Evol.">
        <title>Blast fungal genomes show frequent chromosomal changes, gene gains and losses, and effector gene turnover.</title>
        <authorList>
            <person name="Gomez Luciano L.B."/>
            <person name="Jason Tsai I."/>
            <person name="Chuma I."/>
            <person name="Tosa Y."/>
            <person name="Chen Y.H."/>
            <person name="Li J.Y."/>
            <person name="Li M.Y."/>
            <person name="Jade Lu M.Y."/>
            <person name="Nakayashiki H."/>
            <person name="Li W.H."/>
        </authorList>
    </citation>
    <scope>NUCLEOTIDE SEQUENCE [LARGE SCALE GENOMIC DNA]</scope>
    <source>
        <strain evidence="4">MZ5-1-6</strain>
    </source>
</reference>
<name>A0A4P7MXT9_PYROR</name>
<dbReference type="PANTHER" id="PTHR43591:SF50">
    <property type="entry name" value="METHYLTRANSFERASE DOMAIN-CONTAINING PROTEIN-RELATED"/>
    <property type="match status" value="1"/>
</dbReference>
<dbReference type="AlphaFoldDB" id="A0A4P7MXT9"/>
<feature type="compositionally biased region" description="Polar residues" evidence="2">
    <location>
        <begin position="28"/>
        <end position="37"/>
    </location>
</feature>
<dbReference type="PANTHER" id="PTHR43591">
    <property type="entry name" value="METHYLTRANSFERASE"/>
    <property type="match status" value="1"/>
</dbReference>
<feature type="compositionally biased region" description="Polar residues" evidence="2">
    <location>
        <begin position="200"/>
        <end position="222"/>
    </location>
</feature>
<feature type="region of interest" description="Disordered" evidence="2">
    <location>
        <begin position="174"/>
        <end position="224"/>
    </location>
</feature>
<dbReference type="SUPFAM" id="SSF53335">
    <property type="entry name" value="S-adenosyl-L-methionine-dependent methyltransferases"/>
    <property type="match status" value="1"/>
</dbReference>
<feature type="region of interest" description="Disordered" evidence="2">
    <location>
        <begin position="718"/>
        <end position="740"/>
    </location>
</feature>
<feature type="domain" description="Methyltransferase type 11" evidence="3">
    <location>
        <begin position="444"/>
        <end position="564"/>
    </location>
</feature>
<feature type="compositionally biased region" description="Polar residues" evidence="2">
    <location>
        <begin position="131"/>
        <end position="142"/>
    </location>
</feature>
<accession>A0A4P7MXT9</accession>
<feature type="compositionally biased region" description="Polar residues" evidence="2">
    <location>
        <begin position="290"/>
        <end position="312"/>
    </location>
</feature>
<feature type="compositionally biased region" description="Basic residues" evidence="2">
    <location>
        <begin position="102"/>
        <end position="114"/>
    </location>
</feature>
<feature type="region of interest" description="Disordered" evidence="2">
    <location>
        <begin position="268"/>
        <end position="383"/>
    </location>
</feature>
<feature type="compositionally biased region" description="Acidic residues" evidence="2">
    <location>
        <begin position="595"/>
        <end position="620"/>
    </location>
</feature>
<feature type="compositionally biased region" description="Low complexity" evidence="2">
    <location>
        <begin position="725"/>
        <end position="736"/>
    </location>
</feature>
<feature type="region of interest" description="Disordered" evidence="2">
    <location>
        <begin position="582"/>
        <end position="623"/>
    </location>
</feature>
<dbReference type="InterPro" id="IPR013216">
    <property type="entry name" value="Methyltransf_11"/>
</dbReference>
<feature type="compositionally biased region" description="Polar residues" evidence="2">
    <location>
        <begin position="178"/>
        <end position="189"/>
    </location>
</feature>
<dbReference type="EMBL" id="CP034204">
    <property type="protein sequence ID" value="QBZ54868.1"/>
    <property type="molecule type" value="Genomic_DNA"/>
</dbReference>
<feature type="compositionally biased region" description="Polar residues" evidence="2">
    <location>
        <begin position="270"/>
        <end position="282"/>
    </location>
</feature>
<sequence length="814" mass="87977">MYYWAAASPPFHQGVGSNRKNNNNNNNRQPPSNLTRDSSSHSSPSSPPQSQPLARSSSTSRAVNRRPLLFGHARTASTDSNTPQRGGADGEAASGDRERPAHSSRWHHHLHLRRTATSPEAATSTPESSAKQSTSTESDQSLYYSSQNWPLPAVDAPAATAPPCVDRHVLAAAESDPDSTPASAQQPHRQLQEPPESSDRSASSPKYQTKELQINTNLQPANSVPRFASAPATAESNPALAVGVVNNISPSIAALAAASGASIPYALASPSKSSFSQRISQHISDRRSQKQQSSTQAPLPPFNKTSSTQAQPKSHETNRKHHYAAMPHGTSTKHKLNIIPLSHTTDSLSSNSAATSLSGRTRMSSTDHHSDAEGSQNRRSVRPQRYFVNRNGRTYIADPTVLYPLPVDLPELNRQSMRTLMMLKLFGRPICSPVFRDRPPVRVLDIGCGSGFWSMKCHQYWSKRGHPNVQFTGLDIVPIGGAGASSSSSRSGGGGSDSLDIPPRPDKDMKWRFVQHDLRKTPYPFADNEFDLVMLQSVTMSAPQSVGDDVMDEVMRILRPGGVVEFWEADYIVRMLRPHVPTTALGSGSGKQAAEDDSEGSEDDSDEDEDSDDSSSEEDPDRAAASLGAYVMTANTPMSSPLNNYLVEYNSWVTKALDARSLSPVPCTIINPLLLQEEGLVGIGSKRLAVPLSEVKWEREGVGGVVTKDGKSYVKGLRGEGGGAANNNDSSSTTSAGGKGKALSANQAALRRTALLTVVQLIQSLEPVLREVSGKSQDEWDGWLGKMMNDLLKENGTSWGECLELGAWWARKRK</sequence>
<feature type="compositionally biased region" description="Low complexity" evidence="2">
    <location>
        <begin position="344"/>
        <end position="358"/>
    </location>
</feature>
<feature type="region of interest" description="Disordered" evidence="2">
    <location>
        <begin position="482"/>
        <end position="506"/>
    </location>
</feature>
<dbReference type="Proteomes" id="UP000294847">
    <property type="component" value="Chromosome 1"/>
</dbReference>
<dbReference type="VEuPathDB" id="FungiDB:M_BR32_EuGene_00117951"/>
<organism evidence="4 5">
    <name type="scientific">Pyricularia oryzae</name>
    <name type="common">Rice blast fungus</name>
    <name type="synonym">Magnaporthe oryzae</name>
    <dbReference type="NCBI Taxonomy" id="318829"/>
    <lineage>
        <taxon>Eukaryota</taxon>
        <taxon>Fungi</taxon>
        <taxon>Dikarya</taxon>
        <taxon>Ascomycota</taxon>
        <taxon>Pezizomycotina</taxon>
        <taxon>Sordariomycetes</taxon>
        <taxon>Sordariomycetidae</taxon>
        <taxon>Magnaporthales</taxon>
        <taxon>Pyriculariaceae</taxon>
        <taxon>Pyricularia</taxon>
    </lineage>
</organism>